<dbReference type="RefSeq" id="WP_087148576.1">
    <property type="nucleotide sequence ID" value="NZ_FUKJ01000458.1"/>
</dbReference>
<dbReference type="PANTHER" id="PTHR46383:SF5">
    <property type="entry name" value="AMINOTRANSFERASE CLASS I_CLASSII DOMAIN-CONTAINING PROTEIN"/>
    <property type="match status" value="1"/>
</dbReference>
<reference evidence="8" key="1">
    <citation type="submission" date="2017-02" db="EMBL/GenBank/DDBJ databases">
        <authorList>
            <person name="Daims H."/>
        </authorList>
    </citation>
    <scope>NUCLEOTIDE SEQUENCE [LARGE SCALE GENOMIC DNA]</scope>
</reference>
<comment type="similarity">
    <text evidence="2">Belongs to the class-I pyridoxal-phosphate-dependent aminotransferase family.</text>
</comment>
<dbReference type="OrthoDB" id="9803354at2"/>
<evidence type="ECO:0000313" key="8">
    <source>
        <dbReference type="Proteomes" id="UP000195442"/>
    </source>
</evidence>
<dbReference type="EMBL" id="FUKJ01000458">
    <property type="protein sequence ID" value="SJM96187.1"/>
    <property type="molecule type" value="Genomic_DNA"/>
</dbReference>
<dbReference type="GO" id="GO:0008483">
    <property type="term" value="F:transaminase activity"/>
    <property type="evidence" value="ECO:0007669"/>
    <property type="project" value="UniProtKB-KW"/>
</dbReference>
<evidence type="ECO:0000256" key="1">
    <source>
        <dbReference type="ARBA" id="ARBA00001933"/>
    </source>
</evidence>
<proteinExistence type="inferred from homology"/>
<dbReference type="CDD" id="cd00609">
    <property type="entry name" value="AAT_like"/>
    <property type="match status" value="1"/>
</dbReference>
<dbReference type="AlphaFoldDB" id="A0A1R4HIZ3"/>
<evidence type="ECO:0000313" key="7">
    <source>
        <dbReference type="EMBL" id="SJM96187.1"/>
    </source>
</evidence>
<dbReference type="Gene3D" id="3.90.1150.10">
    <property type="entry name" value="Aspartate Aminotransferase, domain 1"/>
    <property type="match status" value="1"/>
</dbReference>
<dbReference type="InterPro" id="IPR050596">
    <property type="entry name" value="AspAT/PAT-like"/>
</dbReference>
<dbReference type="NCBIfam" id="NF004621">
    <property type="entry name" value="PRK05957.1"/>
    <property type="match status" value="1"/>
</dbReference>
<dbReference type="InterPro" id="IPR015422">
    <property type="entry name" value="PyrdxlP-dep_Trfase_small"/>
</dbReference>
<keyword evidence="4 7" id="KW-0808">Transferase</keyword>
<gene>
    <name evidence="7" type="ORF">CRENPOLYSF2_900022</name>
</gene>
<protein>
    <submittedName>
        <fullName evidence="7">Aspartate/tyrosine/aromatic aminotransferase</fullName>
    </submittedName>
</protein>
<organism evidence="7 8">
    <name type="scientific">Crenothrix polyspora</name>
    <dbReference type="NCBI Taxonomy" id="360316"/>
    <lineage>
        <taxon>Bacteria</taxon>
        <taxon>Pseudomonadati</taxon>
        <taxon>Pseudomonadota</taxon>
        <taxon>Gammaproteobacteria</taxon>
        <taxon>Methylococcales</taxon>
        <taxon>Crenotrichaceae</taxon>
        <taxon>Crenothrix</taxon>
    </lineage>
</organism>
<evidence type="ECO:0000259" key="6">
    <source>
        <dbReference type="Pfam" id="PF00155"/>
    </source>
</evidence>
<comment type="cofactor">
    <cofactor evidence="1">
        <name>pyridoxal 5'-phosphate</name>
        <dbReference type="ChEBI" id="CHEBI:597326"/>
    </cofactor>
</comment>
<keyword evidence="3 7" id="KW-0032">Aminotransferase</keyword>
<evidence type="ECO:0000256" key="3">
    <source>
        <dbReference type="ARBA" id="ARBA00022576"/>
    </source>
</evidence>
<accession>A0A1R4HIZ3</accession>
<dbReference type="Gene3D" id="3.40.640.10">
    <property type="entry name" value="Type I PLP-dependent aspartate aminotransferase-like (Major domain)"/>
    <property type="match status" value="1"/>
</dbReference>
<dbReference type="InterPro" id="IPR015424">
    <property type="entry name" value="PyrdxlP-dep_Trfase"/>
</dbReference>
<keyword evidence="8" id="KW-1185">Reference proteome</keyword>
<dbReference type="Proteomes" id="UP000195442">
    <property type="component" value="Unassembled WGS sequence"/>
</dbReference>
<dbReference type="InterPro" id="IPR015421">
    <property type="entry name" value="PyrdxlP-dep_Trfase_major"/>
</dbReference>
<dbReference type="SUPFAM" id="SSF53383">
    <property type="entry name" value="PLP-dependent transferases"/>
    <property type="match status" value="1"/>
</dbReference>
<name>A0A1R4HIZ3_9GAMM</name>
<evidence type="ECO:0000256" key="2">
    <source>
        <dbReference type="ARBA" id="ARBA00007441"/>
    </source>
</evidence>
<dbReference type="PANTHER" id="PTHR46383">
    <property type="entry name" value="ASPARTATE AMINOTRANSFERASE"/>
    <property type="match status" value="1"/>
</dbReference>
<dbReference type="InterPro" id="IPR004839">
    <property type="entry name" value="Aminotransferase_I/II_large"/>
</dbReference>
<evidence type="ECO:0000256" key="5">
    <source>
        <dbReference type="ARBA" id="ARBA00022898"/>
    </source>
</evidence>
<keyword evidence="5" id="KW-0663">Pyridoxal phosphate</keyword>
<dbReference type="Pfam" id="PF00155">
    <property type="entry name" value="Aminotran_1_2"/>
    <property type="match status" value="1"/>
</dbReference>
<dbReference type="GO" id="GO:0030170">
    <property type="term" value="F:pyridoxal phosphate binding"/>
    <property type="evidence" value="ECO:0007669"/>
    <property type="project" value="InterPro"/>
</dbReference>
<dbReference type="GO" id="GO:0006520">
    <property type="term" value="P:amino acid metabolic process"/>
    <property type="evidence" value="ECO:0007669"/>
    <property type="project" value="InterPro"/>
</dbReference>
<sequence length="386" mass="42626">MHVSQTMSSVQPAIIPVVNEWIRDNPDTLSLGQGMVSYPPPASAMQAIQHFGVQPTDHYYGSAFGMPALLSTIETKLLSENNIDCQRGYRIMVTAGSNMAFLNVLLAIVDPGDEVILPLPYYFNQEMAVRMLHCSPVFVPTDIDYQLQIDQLRAAITTKTRAIVTVSPNNPSGAVYPEAALRAVNALCREHDLYHISDEAYEYFTYDNARHFSPASIADAQAHTISLYSLSKAYGFASWRIGYTVIPEALVSSLLKAQDTNLICPPLITQHAALAALQTGMDYCKAQLQPLSQLRQHIISQLYDLKDVCHAPITEGAFYFLLKLNTDRNDLDVVQRLIRDFKVAAIPGSAFGLTDGCYLRVSYGMLNQTSTTLAMQQLIAGIRALV</sequence>
<feature type="domain" description="Aminotransferase class I/classII large" evidence="6">
    <location>
        <begin position="27"/>
        <end position="372"/>
    </location>
</feature>
<evidence type="ECO:0000256" key="4">
    <source>
        <dbReference type="ARBA" id="ARBA00022679"/>
    </source>
</evidence>